<keyword evidence="4 10" id="KW-0805">Transcription regulation</keyword>
<feature type="region of interest" description="Disordered" evidence="11">
    <location>
        <begin position="558"/>
        <end position="588"/>
    </location>
</feature>
<dbReference type="PANTHER" id="PTHR31384">
    <property type="entry name" value="AUXIN RESPONSE FACTOR 4-RELATED"/>
    <property type="match status" value="1"/>
</dbReference>
<dbReference type="GO" id="GO:0009835">
    <property type="term" value="P:fruit ripening"/>
    <property type="evidence" value="ECO:0007669"/>
    <property type="project" value="UniProtKB-KW"/>
</dbReference>
<evidence type="ECO:0000313" key="15">
    <source>
        <dbReference type="Proteomes" id="UP001632038"/>
    </source>
</evidence>
<dbReference type="SMART" id="SM01019">
    <property type="entry name" value="B3"/>
    <property type="match status" value="1"/>
</dbReference>
<comment type="subunit">
    <text evidence="10">Homodimers and heterodimers.</text>
</comment>
<dbReference type="GO" id="GO:0003677">
    <property type="term" value="F:DNA binding"/>
    <property type="evidence" value="ECO:0007669"/>
    <property type="project" value="UniProtKB-KW"/>
</dbReference>
<feature type="domain" description="TF-B3" evidence="12">
    <location>
        <begin position="166"/>
        <end position="268"/>
    </location>
</feature>
<evidence type="ECO:0000313" key="14">
    <source>
        <dbReference type="EMBL" id="KAL3653069.1"/>
    </source>
</evidence>
<dbReference type="GO" id="GO:0005634">
    <property type="term" value="C:nucleus"/>
    <property type="evidence" value="ECO:0007669"/>
    <property type="project" value="UniProtKB-SubCell"/>
</dbReference>
<dbReference type="InterPro" id="IPR015300">
    <property type="entry name" value="DNA-bd_pseudobarrel_sf"/>
</dbReference>
<keyword evidence="5 10" id="KW-0238">DNA-binding</keyword>
<dbReference type="CDD" id="cd10017">
    <property type="entry name" value="B3_DNA"/>
    <property type="match status" value="1"/>
</dbReference>
<dbReference type="GO" id="GO:0009734">
    <property type="term" value="P:auxin-activated signaling pathway"/>
    <property type="evidence" value="ECO:0007669"/>
    <property type="project" value="UniProtKB-KW"/>
</dbReference>
<evidence type="ECO:0000256" key="8">
    <source>
        <dbReference type="ARBA" id="ARBA00023294"/>
    </source>
</evidence>
<dbReference type="Pfam" id="PF06507">
    <property type="entry name" value="ARF_AD"/>
    <property type="match status" value="1"/>
</dbReference>
<dbReference type="Proteomes" id="UP001632038">
    <property type="component" value="Unassembled WGS sequence"/>
</dbReference>
<feature type="compositionally biased region" description="Basic and acidic residues" evidence="11">
    <location>
        <begin position="571"/>
        <end position="584"/>
    </location>
</feature>
<evidence type="ECO:0000256" key="1">
    <source>
        <dbReference type="ARBA" id="ARBA00004123"/>
    </source>
</evidence>
<evidence type="ECO:0000256" key="2">
    <source>
        <dbReference type="ARBA" id="ARBA00007853"/>
    </source>
</evidence>
<reference evidence="15" key="1">
    <citation type="journal article" date="2024" name="IScience">
        <title>Strigolactones Initiate the Formation of Haustorium-like Structures in Castilleja.</title>
        <authorList>
            <person name="Buerger M."/>
            <person name="Peterson D."/>
            <person name="Chory J."/>
        </authorList>
    </citation>
    <scope>NUCLEOTIDE SEQUENCE [LARGE SCALE GENOMIC DNA]</scope>
</reference>
<dbReference type="Gene3D" id="2.40.330.10">
    <property type="entry name" value="DNA-binding pseudobarrel domain"/>
    <property type="match status" value="1"/>
</dbReference>
<dbReference type="SUPFAM" id="SSF54277">
    <property type="entry name" value="CAD &amp; PB1 domains"/>
    <property type="match status" value="1"/>
</dbReference>
<dbReference type="AlphaFoldDB" id="A0ABD3EFR0"/>
<dbReference type="InterPro" id="IPR053793">
    <property type="entry name" value="PB1-like"/>
</dbReference>
<evidence type="ECO:0000259" key="13">
    <source>
        <dbReference type="PROSITE" id="PS51745"/>
    </source>
</evidence>
<feature type="compositionally biased region" description="Polar residues" evidence="11">
    <location>
        <begin position="558"/>
        <end position="570"/>
    </location>
</feature>
<keyword evidence="8 10" id="KW-0927">Auxin signaling pathway</keyword>
<evidence type="ECO:0000256" key="7">
    <source>
        <dbReference type="ARBA" id="ARBA00023242"/>
    </source>
</evidence>
<dbReference type="Gene3D" id="2.30.30.1040">
    <property type="match status" value="1"/>
</dbReference>
<evidence type="ECO:0000256" key="10">
    <source>
        <dbReference type="RuleBase" id="RU004561"/>
    </source>
</evidence>
<dbReference type="EMBL" id="JAVIJP010000005">
    <property type="protein sequence ID" value="KAL3653069.1"/>
    <property type="molecule type" value="Genomic_DNA"/>
</dbReference>
<dbReference type="InterPro" id="IPR044835">
    <property type="entry name" value="ARF_plant"/>
</dbReference>
<feature type="compositionally biased region" description="Polar residues" evidence="11">
    <location>
        <begin position="418"/>
        <end position="429"/>
    </location>
</feature>
<organism evidence="14 15">
    <name type="scientific">Castilleja foliolosa</name>
    <dbReference type="NCBI Taxonomy" id="1961234"/>
    <lineage>
        <taxon>Eukaryota</taxon>
        <taxon>Viridiplantae</taxon>
        <taxon>Streptophyta</taxon>
        <taxon>Embryophyta</taxon>
        <taxon>Tracheophyta</taxon>
        <taxon>Spermatophyta</taxon>
        <taxon>Magnoliopsida</taxon>
        <taxon>eudicotyledons</taxon>
        <taxon>Gunneridae</taxon>
        <taxon>Pentapetalae</taxon>
        <taxon>asterids</taxon>
        <taxon>lamiids</taxon>
        <taxon>Lamiales</taxon>
        <taxon>Orobanchaceae</taxon>
        <taxon>Pedicularideae</taxon>
        <taxon>Castillejinae</taxon>
        <taxon>Castilleja</taxon>
    </lineage>
</organism>
<gene>
    <name evidence="14" type="primary">ARF4_1</name>
    <name evidence="14" type="ORF">CASFOL_002750</name>
</gene>
<keyword evidence="9" id="KW-0292">Fruit ripening</keyword>
<dbReference type="PROSITE" id="PS51745">
    <property type="entry name" value="PB1"/>
    <property type="match status" value="1"/>
</dbReference>
<dbReference type="FunFam" id="2.30.30.1040:FF:000001">
    <property type="entry name" value="Auxin response factor"/>
    <property type="match status" value="1"/>
</dbReference>
<dbReference type="PANTHER" id="PTHR31384:SF102">
    <property type="entry name" value="AUXIN RESPONSE FACTOR 4"/>
    <property type="match status" value="1"/>
</dbReference>
<dbReference type="SUPFAM" id="SSF101936">
    <property type="entry name" value="DNA-binding pseudobarrel domain"/>
    <property type="match status" value="1"/>
</dbReference>
<evidence type="ECO:0000256" key="9">
    <source>
        <dbReference type="ARBA" id="ARBA00033478"/>
    </source>
</evidence>
<dbReference type="InterPro" id="IPR010525">
    <property type="entry name" value="ARF_dom"/>
</dbReference>
<protein>
    <recommendedName>
        <fullName evidence="10">Auxin response factor</fullName>
    </recommendedName>
</protein>
<dbReference type="FunFam" id="3.10.20.90:FF:000047">
    <property type="entry name" value="Auxin response factor"/>
    <property type="match status" value="1"/>
</dbReference>
<accession>A0ABD3EFR0</accession>
<evidence type="ECO:0000256" key="4">
    <source>
        <dbReference type="ARBA" id="ARBA00023015"/>
    </source>
</evidence>
<evidence type="ECO:0000256" key="5">
    <source>
        <dbReference type="ARBA" id="ARBA00023125"/>
    </source>
</evidence>
<dbReference type="Gene3D" id="3.10.20.90">
    <property type="entry name" value="Phosphatidylinositol 3-kinase Catalytic Subunit, Chain A, domain 1"/>
    <property type="match status" value="1"/>
</dbReference>
<dbReference type="PROSITE" id="PS50863">
    <property type="entry name" value="B3"/>
    <property type="match status" value="1"/>
</dbReference>
<feature type="region of interest" description="Disordered" evidence="11">
    <location>
        <begin position="388"/>
        <end position="449"/>
    </location>
</feature>
<evidence type="ECO:0000259" key="12">
    <source>
        <dbReference type="PROSITE" id="PS50863"/>
    </source>
</evidence>
<keyword evidence="6 10" id="KW-0804">Transcription</keyword>
<proteinExistence type="inferred from homology"/>
<keyword evidence="7 10" id="KW-0539">Nucleus</keyword>
<name>A0ABD3EFR0_9LAMI</name>
<evidence type="ECO:0000256" key="11">
    <source>
        <dbReference type="SAM" id="MobiDB-lite"/>
    </source>
</evidence>
<comment type="caution">
    <text evidence="14">The sequence shown here is derived from an EMBL/GenBank/DDBJ whole genome shotgun (WGS) entry which is preliminary data.</text>
</comment>
<evidence type="ECO:0000256" key="6">
    <source>
        <dbReference type="ARBA" id="ARBA00023163"/>
    </source>
</evidence>
<keyword evidence="15" id="KW-1185">Reference proteome</keyword>
<evidence type="ECO:0000256" key="3">
    <source>
        <dbReference type="ARBA" id="ARBA00022473"/>
    </source>
</evidence>
<dbReference type="InterPro" id="IPR003340">
    <property type="entry name" value="B3_DNA-bd"/>
</dbReference>
<sequence>MEIDLNHAVCEVEKKDAFAINGSCVNFSLSTSKTSSCSSSSSSSSCCSVSAASSIYMELWHACAGPLTSLPKKGDFVVYLPQGHLEQAFSSSSMEVPTFDLPPQILCRVVDVHLLANKENDEVYTQLTLLPQPEMVAIKPNDKEKVGADHDDENRATPTKLTSHMFCKTLTASDTSTHGGFSVPRRAAEDCFPSLSYKEQRPSQELIARDLHGVEWKFRHIYRGQPRRHLLTTGWSIFVSQKKLVSGDAVLFLRGEGGDLRLGIRRAARPRNGVPDLIIKRQNCYPDILAPVANALSSKGTFRVFCSPRGGHADFIVPYRKYLKCTISRVHVGARFNMRFDLDGSPERRFSGVVTGVGDVDPYRWPNSKWRSLMVRWDEDTMTNHQERVSPWEIDSSGSYSSPSLESSRRVKRLRSTVRASQDGSSVTGNGPRLDFEQHERSSKVLQGQENAGFVPPIHSRDRVFNRALATLTGFLESDRFPKVLQGQEICSLSSLAGKNPGYLSKPEYASNIYRGPVQGFYPLASKGARTLPFPLNDIYGAGKGLFMQSDFRTGNNVLTPTSVLPQPTSDARKSPNQENESRAPETASTTVLMHLENTNGENNLEKVPICKLFGYSLTEDPGILTTSQGQSKRICTKVHKQGSLVGRAIDLSRLQGYDELLTELERLFSMEGLIRDPKHGWSVLYTDSENDVMVVGDDPWHDFVDVVTKIHIYAQEEVEKLTVEMNSDDTQSCLEEAQSVANVSKSSSVCRPDSSPTVIWI</sequence>
<keyword evidence="3" id="KW-0217">Developmental protein</keyword>
<feature type="compositionally biased region" description="Low complexity" evidence="11">
    <location>
        <begin position="396"/>
        <end position="406"/>
    </location>
</feature>
<comment type="subcellular location">
    <subcellularLocation>
        <location evidence="1 10">Nucleus</location>
    </subcellularLocation>
</comment>
<comment type="function">
    <text evidence="10">Auxin response factors (ARFs) are transcriptional factors that bind specifically to the DNA sequence 5'-TGTCTC-3' found in the auxin-responsive promoter elements (AuxREs).</text>
</comment>
<feature type="compositionally biased region" description="Basic and acidic residues" evidence="11">
    <location>
        <begin position="434"/>
        <end position="443"/>
    </location>
</feature>
<dbReference type="FunFam" id="2.40.330.10:FF:000001">
    <property type="entry name" value="Auxin response factor"/>
    <property type="match status" value="1"/>
</dbReference>
<comment type="similarity">
    <text evidence="2 10">Belongs to the ARF family.</text>
</comment>
<dbReference type="Pfam" id="PF02362">
    <property type="entry name" value="B3"/>
    <property type="match status" value="1"/>
</dbReference>
<feature type="domain" description="PB1" evidence="13">
    <location>
        <begin position="634"/>
        <end position="716"/>
    </location>
</feature>